<reference evidence="2" key="1">
    <citation type="submission" date="2024-03" db="EMBL/GenBank/DDBJ databases">
        <title>Chitinophaga horti sp. nov., isolated from garden soil.</title>
        <authorList>
            <person name="Lee D.S."/>
            <person name="Han D.M."/>
            <person name="Baek J.H."/>
            <person name="Choi D.G."/>
            <person name="Jeon J.H."/>
            <person name="Jeon C.O."/>
        </authorList>
    </citation>
    <scope>NUCLEOTIDE SEQUENCE [LARGE SCALE GENOMIC DNA]</scope>
    <source>
        <strain evidence="2">GPA1</strain>
    </source>
</reference>
<dbReference type="EMBL" id="CP149822">
    <property type="protein sequence ID" value="WZN41552.1"/>
    <property type="molecule type" value="Genomic_DNA"/>
</dbReference>
<accession>A0ABZ2YP61</accession>
<dbReference type="SUPFAM" id="SSF53218">
    <property type="entry name" value="Molybdenum cofactor biosynthesis proteins"/>
    <property type="match status" value="1"/>
</dbReference>
<dbReference type="Proteomes" id="UP001485459">
    <property type="component" value="Chromosome"/>
</dbReference>
<dbReference type="InterPro" id="IPR036425">
    <property type="entry name" value="MoaB/Mog-like_dom_sf"/>
</dbReference>
<dbReference type="Gene3D" id="2.40.340.10">
    <property type="entry name" value="MoeA, C-terminal, domain IV"/>
    <property type="match status" value="1"/>
</dbReference>
<keyword evidence="2" id="KW-1185">Reference proteome</keyword>
<dbReference type="Gene3D" id="3.90.105.10">
    <property type="entry name" value="Molybdopterin biosynthesis moea protein, domain 2"/>
    <property type="match status" value="1"/>
</dbReference>
<proteinExistence type="predicted"/>
<dbReference type="InterPro" id="IPR036688">
    <property type="entry name" value="MoeA_C_domain_IV_sf"/>
</dbReference>
<evidence type="ECO:0000313" key="2">
    <source>
        <dbReference type="Proteomes" id="UP001485459"/>
    </source>
</evidence>
<dbReference type="RefSeq" id="WP_341836401.1">
    <property type="nucleotide sequence ID" value="NZ_CP149822.1"/>
</dbReference>
<sequence length="290" mass="31476">MISVPAAIQQIAACRTSWGKSTLSLSDSEGLVLAEPIAYTSLENGHSLPSFPTGTQLSSRHLAAINQAEILQVPVFTPPSVVFIGLTEGEGPKIPQTNKFTVEGALANYGIRLREAKFPAAGSPGLLKAVETSLDADLLILCGNILPKIFLDAGVEPVFNRVKAHPCQAFWFGYSPTKTRVMLMPSNPFAVQVATRLFLESYIRACWSMKTIRPWLLPYAEHRTPVVPQDEYVPAVTVHRNGLKIRATSFSAQTDIGLAAQADGFICHSIDNGSLEPSSLVPFYPWNDPS</sequence>
<evidence type="ECO:0000313" key="1">
    <source>
        <dbReference type="EMBL" id="WZN41552.1"/>
    </source>
</evidence>
<evidence type="ECO:0008006" key="3">
    <source>
        <dbReference type="Google" id="ProtNLM"/>
    </source>
</evidence>
<name>A0ABZ2YP61_9BACT</name>
<organism evidence="1 2">
    <name type="scientific">Chitinophaga pollutisoli</name>
    <dbReference type="NCBI Taxonomy" id="3133966"/>
    <lineage>
        <taxon>Bacteria</taxon>
        <taxon>Pseudomonadati</taxon>
        <taxon>Bacteroidota</taxon>
        <taxon>Chitinophagia</taxon>
        <taxon>Chitinophagales</taxon>
        <taxon>Chitinophagaceae</taxon>
        <taxon>Chitinophaga</taxon>
    </lineage>
</organism>
<protein>
    <recommendedName>
        <fullName evidence="3">Molybdopterin molybdenumtransferase</fullName>
    </recommendedName>
</protein>
<dbReference type="Gene3D" id="3.40.980.10">
    <property type="entry name" value="MoaB/Mog-like domain"/>
    <property type="match status" value="1"/>
</dbReference>
<gene>
    <name evidence="1" type="ORF">WJU16_00685</name>
</gene>